<keyword evidence="1" id="KW-0812">Transmembrane</keyword>
<evidence type="ECO:0000313" key="5">
    <source>
        <dbReference type="Proteomes" id="UP000030008"/>
    </source>
</evidence>
<reference evidence="4" key="2">
    <citation type="journal article" date="2019" name="Nat. Med.">
        <title>A library of human gut bacterial isolates paired with longitudinal multiomics data enables mechanistic microbiome research.</title>
        <authorList>
            <person name="Poyet M."/>
            <person name="Groussin M."/>
            <person name="Gibbons S.M."/>
            <person name="Avila-Pacheco J."/>
            <person name="Jiang X."/>
            <person name="Kearney S.M."/>
            <person name="Perrotta A.R."/>
            <person name="Berdy B."/>
            <person name="Zhao S."/>
            <person name="Lieberman T.D."/>
            <person name="Swanson P.K."/>
            <person name="Smith M."/>
            <person name="Roesemann S."/>
            <person name="Alexander J.E."/>
            <person name="Rich S.A."/>
            <person name="Livny J."/>
            <person name="Vlamakis H."/>
            <person name="Clish C."/>
            <person name="Bullock K."/>
            <person name="Deik A."/>
            <person name="Scott J."/>
            <person name="Pierce K.A."/>
            <person name="Xavier R.J."/>
            <person name="Alm E.J."/>
        </authorList>
    </citation>
    <scope>NUCLEOTIDE SEQUENCE</scope>
    <source>
        <strain evidence="4">BIOML-A12</strain>
    </source>
</reference>
<protein>
    <submittedName>
        <fullName evidence="2 3">Membrane protein</fullName>
    </submittedName>
</protein>
<dbReference type="EMBL" id="JAKTMA010000014">
    <property type="protein sequence ID" value="MCR0232947.1"/>
    <property type="molecule type" value="Genomic_DNA"/>
</dbReference>
<dbReference type="NCBIfam" id="TIGR01906">
    <property type="entry name" value="integ_TIGR01906"/>
    <property type="match status" value="1"/>
</dbReference>
<name>A0A099I2W9_CLOIN</name>
<sequence>MKQLLEKLTTLAAYTAAVCTIVILLVTSININCFNKGFYKTEYASLETAQSLGMTEKDLNKATDALLDYLQDRRDNIDVTVAVKGTETKAFNARESSHMVDVRNLYRFAMVLRNVAIILLVLSLVYMAVRLKSGMLTIFSINYMKTAILAAVFFAMLAGWAYVDFDAFWTTFHKLAFRNDLWLLNPATDLMINLFPAQFFSSMVFRIVGMFATGFIGLFVFCYLFLRHQLHKLHGELHHD</sequence>
<evidence type="ECO:0000313" key="3">
    <source>
        <dbReference type="EMBL" id="MCR0232947.1"/>
    </source>
</evidence>
<comment type="caution">
    <text evidence="2">The sequence shown here is derived from an EMBL/GenBank/DDBJ whole genome shotgun (WGS) entry which is preliminary data.</text>
</comment>
<accession>A0A099I2W9</accession>
<feature type="transmembrane region" description="Helical" evidence="1">
    <location>
        <begin position="105"/>
        <end position="129"/>
    </location>
</feature>
<dbReference type="InterPro" id="IPR010178">
    <property type="entry name" value="Lit"/>
</dbReference>
<evidence type="ECO:0000313" key="2">
    <source>
        <dbReference type="EMBL" id="KGJ51886.1"/>
    </source>
</evidence>
<dbReference type="AlphaFoldDB" id="A0A099I2W9"/>
<keyword evidence="1" id="KW-1133">Transmembrane helix</keyword>
<dbReference type="Proteomes" id="UP000030008">
    <property type="component" value="Unassembled WGS sequence"/>
</dbReference>
<evidence type="ECO:0000313" key="4">
    <source>
        <dbReference type="EMBL" id="MZH57183.1"/>
    </source>
</evidence>
<feature type="transmembrane region" description="Helical" evidence="1">
    <location>
        <begin position="12"/>
        <end position="31"/>
    </location>
</feature>
<reference evidence="2 5" key="1">
    <citation type="submission" date="2014-08" db="EMBL/GenBank/DDBJ databases">
        <title>Clostridium innocuum, an unnegligible vancomycin-resistant pathogen causing extra-intestinal infections.</title>
        <authorList>
            <person name="Feng Y."/>
            <person name="Chiu C.-H."/>
        </authorList>
    </citation>
    <scope>NUCLEOTIDE SEQUENCE [LARGE SCALE GENOMIC DNA]</scope>
    <source>
        <strain evidence="2 5">AN88</strain>
    </source>
</reference>
<reference evidence="3" key="3">
    <citation type="journal article" date="2022" name="Clin. Infect. Dis.">
        <title>Association between Clostridium innocuum and antibiotic-associated diarrhea in adults and children: A cross-sectional study and comparative genomics analysis.</title>
        <authorList>
            <person name="Cherny K.E."/>
            <person name="Muscat E.B."/>
            <person name="Balaji A."/>
            <person name="Mukherjee J."/>
            <person name="Ozer E.A."/>
            <person name="Angarone M.P."/>
            <person name="Hauser A.R."/>
            <person name="Sichel J.S."/>
            <person name="Amponsah E."/>
            <person name="Kociolek L.K."/>
        </authorList>
    </citation>
    <scope>NUCLEOTIDE SEQUENCE</scope>
    <source>
        <strain evidence="3">NU1-AC-029v</strain>
    </source>
</reference>
<feature type="transmembrane region" description="Helical" evidence="1">
    <location>
        <begin position="141"/>
        <end position="163"/>
    </location>
</feature>
<feature type="transmembrane region" description="Helical" evidence="1">
    <location>
        <begin position="203"/>
        <end position="226"/>
    </location>
</feature>
<dbReference type="EMBL" id="JQIF01000093">
    <property type="protein sequence ID" value="KGJ51886.1"/>
    <property type="molecule type" value="Genomic_DNA"/>
</dbReference>
<dbReference type="Pfam" id="PF07314">
    <property type="entry name" value="Lit"/>
    <property type="match status" value="1"/>
</dbReference>
<dbReference type="Proteomes" id="UP000604383">
    <property type="component" value="Unassembled WGS sequence"/>
</dbReference>
<organism evidence="2 5">
    <name type="scientific">Clostridium innocuum</name>
    <dbReference type="NCBI Taxonomy" id="1522"/>
    <lineage>
        <taxon>Bacteria</taxon>
        <taxon>Bacillati</taxon>
        <taxon>Bacillota</taxon>
        <taxon>Clostridia</taxon>
        <taxon>Eubacteriales</taxon>
        <taxon>Clostridiaceae</taxon>
        <taxon>Clostridium</taxon>
    </lineage>
</organism>
<dbReference type="EMBL" id="WWTN01000031">
    <property type="protein sequence ID" value="MZH57183.1"/>
    <property type="molecule type" value="Genomic_DNA"/>
</dbReference>
<dbReference type="RefSeq" id="WP_008818744.1">
    <property type="nucleotide sequence ID" value="NZ_AP025565.1"/>
</dbReference>
<keyword evidence="1" id="KW-0472">Membrane</keyword>
<gene>
    <name evidence="2" type="ORF">CIAN88_17995</name>
    <name evidence="4" type="ORF">GT664_15855</name>
    <name evidence="3" type="ORF">MKC95_09230</name>
</gene>
<evidence type="ECO:0000256" key="1">
    <source>
        <dbReference type="SAM" id="Phobius"/>
    </source>
</evidence>
<dbReference type="Proteomes" id="UP001203972">
    <property type="component" value="Unassembled WGS sequence"/>
</dbReference>
<proteinExistence type="predicted"/>